<dbReference type="SUPFAM" id="SSF52200">
    <property type="entry name" value="Toll/Interleukin receptor TIR domain"/>
    <property type="match status" value="1"/>
</dbReference>
<evidence type="ECO:0000256" key="3">
    <source>
        <dbReference type="ARBA" id="ARBA00022729"/>
    </source>
</evidence>
<dbReference type="Pfam" id="PF13676">
    <property type="entry name" value="TIR_2"/>
    <property type="match status" value="1"/>
</dbReference>
<dbReference type="InterPro" id="IPR000157">
    <property type="entry name" value="TIR_dom"/>
</dbReference>
<comment type="subcellular location">
    <subcellularLocation>
        <location evidence="1">Membrane</location>
    </subcellularLocation>
</comment>
<sequence>MSRFIVLVLSPDFLASNWCLLEMHLARSRATSEGHDVIVPIILHEFPVAQVTRTLEAILSRSYLEWTDDRQGQTLFWDKLITKLKHGGNIRVLDNTGV</sequence>
<dbReference type="InterPro" id="IPR035897">
    <property type="entry name" value="Toll_tir_struct_dom_sf"/>
</dbReference>
<reference evidence="7" key="1">
    <citation type="journal article" date="2023" name="Mol. Biol. Evol.">
        <title>Third-Generation Sequencing Reveals the Adaptive Role of the Epigenome in Three Deep-Sea Polychaetes.</title>
        <authorList>
            <person name="Perez M."/>
            <person name="Aroh O."/>
            <person name="Sun Y."/>
            <person name="Lan Y."/>
            <person name="Juniper S.K."/>
            <person name="Young C.R."/>
            <person name="Angers B."/>
            <person name="Qian P.Y."/>
        </authorList>
    </citation>
    <scope>NUCLEOTIDE SEQUENCE</scope>
    <source>
        <strain evidence="7">R07B-5</strain>
    </source>
</reference>
<name>A0AAD9KHF9_RIDPI</name>
<evidence type="ECO:0000256" key="4">
    <source>
        <dbReference type="ARBA" id="ARBA00022989"/>
    </source>
</evidence>
<evidence type="ECO:0000256" key="1">
    <source>
        <dbReference type="ARBA" id="ARBA00004370"/>
    </source>
</evidence>
<dbReference type="AlphaFoldDB" id="A0AAD9KHF9"/>
<dbReference type="GO" id="GO:0007165">
    <property type="term" value="P:signal transduction"/>
    <property type="evidence" value="ECO:0007669"/>
    <property type="project" value="InterPro"/>
</dbReference>
<dbReference type="PROSITE" id="PS50104">
    <property type="entry name" value="TIR"/>
    <property type="match status" value="1"/>
</dbReference>
<accession>A0AAD9KHF9</accession>
<dbReference type="PANTHER" id="PTHR24365">
    <property type="entry name" value="TOLL-LIKE RECEPTOR"/>
    <property type="match status" value="1"/>
</dbReference>
<feature type="domain" description="TIR" evidence="6">
    <location>
        <begin position="1"/>
        <end position="84"/>
    </location>
</feature>
<keyword evidence="8" id="KW-1185">Reference proteome</keyword>
<dbReference type="GO" id="GO:0005886">
    <property type="term" value="C:plasma membrane"/>
    <property type="evidence" value="ECO:0007669"/>
    <property type="project" value="TreeGrafter"/>
</dbReference>
<dbReference type="Proteomes" id="UP001209878">
    <property type="component" value="Unassembled WGS sequence"/>
</dbReference>
<comment type="caution">
    <text evidence="7">The sequence shown here is derived from an EMBL/GenBank/DDBJ whole genome shotgun (WGS) entry which is preliminary data.</text>
</comment>
<proteinExistence type="predicted"/>
<evidence type="ECO:0000313" key="8">
    <source>
        <dbReference type="Proteomes" id="UP001209878"/>
    </source>
</evidence>
<dbReference type="PANTHER" id="PTHR24365:SF530">
    <property type="entry name" value="MSTPROX-RELATED"/>
    <property type="match status" value="1"/>
</dbReference>
<evidence type="ECO:0000313" key="7">
    <source>
        <dbReference type="EMBL" id="KAK2171212.1"/>
    </source>
</evidence>
<evidence type="ECO:0000259" key="6">
    <source>
        <dbReference type="PROSITE" id="PS50104"/>
    </source>
</evidence>
<dbReference type="GO" id="GO:0038023">
    <property type="term" value="F:signaling receptor activity"/>
    <property type="evidence" value="ECO:0007669"/>
    <property type="project" value="TreeGrafter"/>
</dbReference>
<protein>
    <recommendedName>
        <fullName evidence="6">TIR domain-containing protein</fullName>
    </recommendedName>
</protein>
<gene>
    <name evidence="7" type="ORF">NP493_1093g00047</name>
</gene>
<keyword evidence="3" id="KW-0732">Signal</keyword>
<keyword evidence="5" id="KW-0472">Membrane</keyword>
<evidence type="ECO:0000256" key="2">
    <source>
        <dbReference type="ARBA" id="ARBA00022692"/>
    </source>
</evidence>
<keyword evidence="4" id="KW-1133">Transmembrane helix</keyword>
<organism evidence="7 8">
    <name type="scientific">Ridgeia piscesae</name>
    <name type="common">Tubeworm</name>
    <dbReference type="NCBI Taxonomy" id="27915"/>
    <lineage>
        <taxon>Eukaryota</taxon>
        <taxon>Metazoa</taxon>
        <taxon>Spiralia</taxon>
        <taxon>Lophotrochozoa</taxon>
        <taxon>Annelida</taxon>
        <taxon>Polychaeta</taxon>
        <taxon>Sedentaria</taxon>
        <taxon>Canalipalpata</taxon>
        <taxon>Sabellida</taxon>
        <taxon>Siboglinidae</taxon>
        <taxon>Ridgeia</taxon>
    </lineage>
</organism>
<dbReference type="EMBL" id="JAODUO010001091">
    <property type="protein sequence ID" value="KAK2171212.1"/>
    <property type="molecule type" value="Genomic_DNA"/>
</dbReference>
<evidence type="ECO:0000256" key="5">
    <source>
        <dbReference type="ARBA" id="ARBA00023136"/>
    </source>
</evidence>
<dbReference type="Gene3D" id="3.40.50.10140">
    <property type="entry name" value="Toll/interleukin-1 receptor homology (TIR) domain"/>
    <property type="match status" value="1"/>
</dbReference>
<keyword evidence="2" id="KW-0812">Transmembrane</keyword>